<feature type="region of interest" description="Disordered" evidence="1">
    <location>
        <begin position="1"/>
        <end position="21"/>
    </location>
</feature>
<keyword evidence="3" id="KW-1185">Reference proteome</keyword>
<dbReference type="RefSeq" id="WP_257892944.1">
    <property type="nucleotide sequence ID" value="NZ_JAIMBW010000001.1"/>
</dbReference>
<evidence type="ECO:0000256" key="1">
    <source>
        <dbReference type="SAM" id="MobiDB-lite"/>
    </source>
</evidence>
<dbReference type="EMBL" id="JAIMBW010000001">
    <property type="protein sequence ID" value="MBY4893244.1"/>
    <property type="molecule type" value="Genomic_DNA"/>
</dbReference>
<name>A0A975TQY8_9RHOB</name>
<proteinExistence type="predicted"/>
<protein>
    <submittedName>
        <fullName evidence="2">Uncharacterized protein</fullName>
    </submittedName>
</protein>
<dbReference type="Proteomes" id="UP000693972">
    <property type="component" value="Unassembled WGS sequence"/>
</dbReference>
<sequence length="69" mass="7476">MSDKYKTQELTDADLEGAQGGLGNFEIQDLMARKSQAMQPGRTGVVDHKADDFAPIKGRTGVVDHKADD</sequence>
<organism evidence="2">
    <name type="scientific">Gymnodinialimonas phycosphaerae</name>
    <dbReference type="NCBI Taxonomy" id="2841589"/>
    <lineage>
        <taxon>Bacteria</taxon>
        <taxon>Pseudomonadati</taxon>
        <taxon>Pseudomonadota</taxon>
        <taxon>Alphaproteobacteria</taxon>
        <taxon>Rhodobacterales</taxon>
        <taxon>Paracoccaceae</taxon>
        <taxon>Gymnodinialimonas</taxon>
    </lineage>
</organism>
<dbReference type="AlphaFoldDB" id="A0A975TQY8"/>
<reference evidence="2 3" key="1">
    <citation type="submission" date="2021-07" db="EMBL/GenBank/DDBJ databases">
        <title>Karlodiniumbacter phycospheric gen. nov., sp. nov., a phycosphere bacterium isolated from karlodinium veneficum.</title>
        <authorList>
            <person name="Peng Y."/>
            <person name="Jiang L."/>
            <person name="Lee J."/>
        </authorList>
    </citation>
    <scope>NUCLEOTIDE SEQUENCE</scope>
    <source>
        <strain evidence="2 3">N5</strain>
    </source>
</reference>
<gene>
    <name evidence="2" type="ORF">KUL25_10755</name>
</gene>
<evidence type="ECO:0000313" key="3">
    <source>
        <dbReference type="Proteomes" id="UP000693972"/>
    </source>
</evidence>
<accession>A0A975TQY8</accession>
<dbReference type="EMBL" id="CP078073">
    <property type="protein sequence ID" value="QXL85977.1"/>
    <property type="molecule type" value="Genomic_DNA"/>
</dbReference>
<evidence type="ECO:0000313" key="2">
    <source>
        <dbReference type="EMBL" id="QXL85977.1"/>
    </source>
</evidence>